<dbReference type="GeneID" id="94838237"/>
<comment type="subcellular location">
    <subcellularLocation>
        <location evidence="1">Nucleus</location>
    </subcellularLocation>
</comment>
<organism evidence="5 6">
    <name type="scientific">Tritrichomonas foetus</name>
    <dbReference type="NCBI Taxonomy" id="1144522"/>
    <lineage>
        <taxon>Eukaryota</taxon>
        <taxon>Metamonada</taxon>
        <taxon>Parabasalia</taxon>
        <taxon>Tritrichomonadida</taxon>
        <taxon>Tritrichomonadidae</taxon>
        <taxon>Tritrichomonas</taxon>
    </lineage>
</organism>
<keyword evidence="3" id="KW-0677">Repeat</keyword>
<name>A0A1J4KDW5_9EUKA</name>
<evidence type="ECO:0000256" key="2">
    <source>
        <dbReference type="ARBA" id="ARBA00022574"/>
    </source>
</evidence>
<reference evidence="5" key="1">
    <citation type="submission" date="2016-10" db="EMBL/GenBank/DDBJ databases">
        <authorList>
            <person name="Benchimol M."/>
            <person name="Almeida L.G."/>
            <person name="Vasconcelos A.T."/>
            <person name="Perreira-Neves A."/>
            <person name="Rosa I.A."/>
            <person name="Tasca T."/>
            <person name="Bogo M.R."/>
            <person name="de Souza W."/>
        </authorList>
    </citation>
    <scope>NUCLEOTIDE SEQUENCE [LARGE SCALE GENOMIC DNA]</scope>
    <source>
        <strain evidence="5">K</strain>
    </source>
</reference>
<protein>
    <recommendedName>
        <fullName evidence="7">Anaphase-promoting complex subunit 4 WD40 domain-containing protein</fullName>
    </recommendedName>
</protein>
<dbReference type="SUPFAM" id="SSF50978">
    <property type="entry name" value="WD40 repeat-like"/>
    <property type="match status" value="1"/>
</dbReference>
<evidence type="ECO:0008006" key="7">
    <source>
        <dbReference type="Google" id="ProtNLM"/>
    </source>
</evidence>
<dbReference type="Gene3D" id="2.130.10.10">
    <property type="entry name" value="YVTN repeat-like/Quinoprotein amine dehydrogenase"/>
    <property type="match status" value="1"/>
</dbReference>
<sequence>MSIVDEKSQELPNQWACSLDFEKKITCMALSVSGNIMAVGLMSNPIIVCDSETSSNRHFYEEHKSSPKTLSFSNHGHFLASGDKAGFVIVRHLLSRDKIYQKEFKGPIIEVLFSPTETETLLVLDSSRHITLVNVLTTEEKSMEGDFVSVCFHPYYNKIFAATNKDIYMFDTHFSELSHYPSEDKKNTLKNILKIEISHQGLLLLIIEKNGGCLLFNPEAQAVIHTFQDSVGGMKWTSAVFDPKDELVVFATNEMALRTLTIFSIADQLGTIISDLQGPNEPVGQLLYHPHHPVIYTRGIESIRVWTPTFLNSWSNFMPGFVDAIANDLYYEREDEFDEEETVAEPEKIIHEDLIDVFSPVTNKNIMNSNEVLNYMPLDIDSLVKFNQQQQQ</sequence>
<comment type="caution">
    <text evidence="5">The sequence shown here is derived from an EMBL/GenBank/DDBJ whole genome shotgun (WGS) entry which is preliminary data.</text>
</comment>
<dbReference type="RefSeq" id="XP_068360789.1">
    <property type="nucleotide sequence ID" value="XM_068503533.1"/>
</dbReference>
<dbReference type="GO" id="GO:0048188">
    <property type="term" value="C:Set1C/COMPASS complex"/>
    <property type="evidence" value="ECO:0007669"/>
    <property type="project" value="InterPro"/>
</dbReference>
<dbReference type="InterPro" id="IPR037850">
    <property type="entry name" value="RBBP5/Swd1"/>
</dbReference>
<dbReference type="AlphaFoldDB" id="A0A1J4KDW5"/>
<gene>
    <name evidence="5" type="ORF">TRFO_24061</name>
</gene>
<keyword evidence="2" id="KW-0853">WD repeat</keyword>
<dbReference type="PANTHER" id="PTHR44040:SF1">
    <property type="entry name" value="RETINOBLASTOMA-BINDING PROTEIN 5"/>
    <property type="match status" value="1"/>
</dbReference>
<keyword evidence="4" id="KW-0539">Nucleus</keyword>
<evidence type="ECO:0000313" key="6">
    <source>
        <dbReference type="Proteomes" id="UP000179807"/>
    </source>
</evidence>
<accession>A0A1J4KDW5</accession>
<dbReference type="Proteomes" id="UP000179807">
    <property type="component" value="Unassembled WGS sequence"/>
</dbReference>
<dbReference type="EMBL" id="MLAK01000690">
    <property type="protein sequence ID" value="OHT07653.1"/>
    <property type="molecule type" value="Genomic_DNA"/>
</dbReference>
<evidence type="ECO:0000256" key="4">
    <source>
        <dbReference type="ARBA" id="ARBA00023242"/>
    </source>
</evidence>
<dbReference type="InterPro" id="IPR001680">
    <property type="entry name" value="WD40_rpt"/>
</dbReference>
<dbReference type="InterPro" id="IPR015943">
    <property type="entry name" value="WD40/YVTN_repeat-like_dom_sf"/>
</dbReference>
<dbReference type="Pfam" id="PF00400">
    <property type="entry name" value="WD40"/>
    <property type="match status" value="1"/>
</dbReference>
<evidence type="ECO:0000313" key="5">
    <source>
        <dbReference type="EMBL" id="OHT07653.1"/>
    </source>
</evidence>
<dbReference type="VEuPathDB" id="TrichDB:TRFO_24061"/>
<dbReference type="PANTHER" id="PTHR44040">
    <property type="entry name" value="RETINOBLASTOMA-BINDING PROTEIN 5"/>
    <property type="match status" value="1"/>
</dbReference>
<evidence type="ECO:0000256" key="1">
    <source>
        <dbReference type="ARBA" id="ARBA00004123"/>
    </source>
</evidence>
<keyword evidence="6" id="KW-1185">Reference proteome</keyword>
<dbReference type="OrthoDB" id="196858at2759"/>
<evidence type="ECO:0000256" key="3">
    <source>
        <dbReference type="ARBA" id="ARBA00022737"/>
    </source>
</evidence>
<dbReference type="SMART" id="SM00320">
    <property type="entry name" value="WD40"/>
    <property type="match status" value="4"/>
</dbReference>
<proteinExistence type="predicted"/>
<dbReference type="InterPro" id="IPR036322">
    <property type="entry name" value="WD40_repeat_dom_sf"/>
</dbReference>